<evidence type="ECO:0000256" key="2">
    <source>
        <dbReference type="ARBA" id="ARBA00022670"/>
    </source>
</evidence>
<dbReference type="SUPFAM" id="SSF52743">
    <property type="entry name" value="Subtilisin-like"/>
    <property type="match status" value="1"/>
</dbReference>
<dbReference type="InterPro" id="IPR023828">
    <property type="entry name" value="Peptidase_S8_Ser-AS"/>
</dbReference>
<accession>A0A0G0JV53</accession>
<dbReference type="GO" id="GO:0046872">
    <property type="term" value="F:metal ion binding"/>
    <property type="evidence" value="ECO:0007669"/>
    <property type="project" value="UniProtKB-KW"/>
</dbReference>
<evidence type="ECO:0000256" key="8">
    <source>
        <dbReference type="RuleBase" id="RU003355"/>
    </source>
</evidence>
<dbReference type="Pfam" id="PF00082">
    <property type="entry name" value="Peptidase_S8"/>
    <property type="match status" value="1"/>
</dbReference>
<evidence type="ECO:0000256" key="7">
    <source>
        <dbReference type="PROSITE-ProRule" id="PRU01240"/>
    </source>
</evidence>
<evidence type="ECO:0000259" key="9">
    <source>
        <dbReference type="Pfam" id="PF00082"/>
    </source>
</evidence>
<dbReference type="PROSITE" id="PS00136">
    <property type="entry name" value="SUBTILASE_ASP"/>
    <property type="match status" value="1"/>
</dbReference>
<dbReference type="InterPro" id="IPR036852">
    <property type="entry name" value="Peptidase_S8/S53_dom_sf"/>
</dbReference>
<dbReference type="InterPro" id="IPR037045">
    <property type="entry name" value="S8pro/Inhibitor_I9_sf"/>
</dbReference>
<keyword evidence="5 7" id="KW-0720">Serine protease</keyword>
<dbReference type="EMBL" id="LBUP01000002">
    <property type="protein sequence ID" value="KKQ66970.1"/>
    <property type="molecule type" value="Genomic_DNA"/>
</dbReference>
<evidence type="ECO:0000313" key="11">
    <source>
        <dbReference type="Proteomes" id="UP000034235"/>
    </source>
</evidence>
<dbReference type="InterPro" id="IPR034202">
    <property type="entry name" value="Subtilisin_Carlsberg-like"/>
</dbReference>
<dbReference type="InterPro" id="IPR023827">
    <property type="entry name" value="Peptidase_S8_Asp-AS"/>
</dbReference>
<dbReference type="Gene3D" id="3.30.70.80">
    <property type="entry name" value="Peptidase S8 propeptide/proteinase inhibitor I9"/>
    <property type="match status" value="1"/>
</dbReference>
<feature type="active site" description="Charge relay system" evidence="6 7">
    <location>
        <position position="355"/>
    </location>
</feature>
<evidence type="ECO:0000313" key="10">
    <source>
        <dbReference type="EMBL" id="KKQ66970.1"/>
    </source>
</evidence>
<dbReference type="SUPFAM" id="SSF54897">
    <property type="entry name" value="Protease propeptides/inhibitors"/>
    <property type="match status" value="1"/>
</dbReference>
<evidence type="ECO:0000256" key="1">
    <source>
        <dbReference type="ARBA" id="ARBA00011073"/>
    </source>
</evidence>
<dbReference type="PROSITE" id="PS51892">
    <property type="entry name" value="SUBTILASE"/>
    <property type="match status" value="1"/>
</dbReference>
<name>A0A0G0JV53_9BACT</name>
<evidence type="ECO:0000256" key="6">
    <source>
        <dbReference type="PIRSR" id="PIRSR615500-1"/>
    </source>
</evidence>
<dbReference type="PROSITE" id="PS00138">
    <property type="entry name" value="SUBTILASE_SER"/>
    <property type="match status" value="1"/>
</dbReference>
<dbReference type="InterPro" id="IPR022398">
    <property type="entry name" value="Peptidase_S8_His-AS"/>
</dbReference>
<evidence type="ECO:0000256" key="4">
    <source>
        <dbReference type="ARBA" id="ARBA00022801"/>
    </source>
</evidence>
<dbReference type="PROSITE" id="PS00137">
    <property type="entry name" value="SUBTILASE_HIS"/>
    <property type="match status" value="1"/>
</dbReference>
<dbReference type="AlphaFoldDB" id="A0A0G0JV53"/>
<evidence type="ECO:0000256" key="5">
    <source>
        <dbReference type="ARBA" id="ARBA00022825"/>
    </source>
</evidence>
<comment type="similarity">
    <text evidence="1 7 8">Belongs to the peptidase S8 family.</text>
</comment>
<keyword evidence="4 7" id="KW-0378">Hydrolase</keyword>
<dbReference type="Gene3D" id="3.40.50.200">
    <property type="entry name" value="Peptidase S8/S53 domain"/>
    <property type="match status" value="1"/>
</dbReference>
<sequence length="412" mass="42152">MIINKFRYIFVTLLLLVGGVFLSQAGFKVNAQEKLDVIPNNFIVVLKDNVGNPQDVANEMARTHGLSVEHVYTTALKGFSATIPQARLDKVKGDGRVQFVSGDRIVEAFTQTTPTGISRVNASANTNKGTGVGVAVIDTGIDLTHPDLQANIVANKSCIRGKKTGNDDNGHGSHVAGTIAALNNSSGVVGVAPGAKLVAVKVLNSQGSGTWSSVICGIDWVTANATKFNIKVANMSLGGGGSSDNNCGDTNNDALHKAICKSTNAGVTYTVAAGNSSADASTFVPAAYDDTVITVSALADSDGQSGGLGSATSYGADDTFASFSNYGSVVDLGAPGVSIYSTWKSGGYNTINGTSMASPHVAGSAALYIKSHPGSTWSQVRDGLVTAAESLNAGHSDPSGLHVEPVVQANSL</sequence>
<proteinExistence type="inferred from homology"/>
<organism evidence="10 11">
    <name type="scientific">Candidatus Daviesbacteria bacterium GW2011_GWA2_38_24</name>
    <dbReference type="NCBI Taxonomy" id="1618422"/>
    <lineage>
        <taxon>Bacteria</taxon>
        <taxon>Candidatus Daviesiibacteriota</taxon>
    </lineage>
</organism>
<dbReference type="PANTHER" id="PTHR43806:SF11">
    <property type="entry name" value="CEREVISIN-RELATED"/>
    <property type="match status" value="1"/>
</dbReference>
<feature type="domain" description="Peptidase S8/S53" evidence="9">
    <location>
        <begin position="129"/>
        <end position="394"/>
    </location>
</feature>
<dbReference type="CDD" id="cd07477">
    <property type="entry name" value="Peptidases_S8_Subtilisin_subset"/>
    <property type="match status" value="1"/>
</dbReference>
<dbReference type="Proteomes" id="UP000034235">
    <property type="component" value="Unassembled WGS sequence"/>
</dbReference>
<reference evidence="10 11" key="1">
    <citation type="journal article" date="2015" name="Nature">
        <title>rRNA introns, odd ribosomes, and small enigmatic genomes across a large radiation of phyla.</title>
        <authorList>
            <person name="Brown C.T."/>
            <person name="Hug L.A."/>
            <person name="Thomas B.C."/>
            <person name="Sharon I."/>
            <person name="Castelle C.J."/>
            <person name="Singh A."/>
            <person name="Wilkins M.J."/>
            <person name="Williams K.H."/>
            <person name="Banfield J.F."/>
        </authorList>
    </citation>
    <scope>NUCLEOTIDE SEQUENCE [LARGE SCALE GENOMIC DNA]</scope>
</reference>
<dbReference type="GO" id="GO:0005615">
    <property type="term" value="C:extracellular space"/>
    <property type="evidence" value="ECO:0007669"/>
    <property type="project" value="TreeGrafter"/>
</dbReference>
<dbReference type="GO" id="GO:0006508">
    <property type="term" value="P:proteolysis"/>
    <property type="evidence" value="ECO:0007669"/>
    <property type="project" value="UniProtKB-KW"/>
</dbReference>
<comment type="caution">
    <text evidence="10">The sequence shown here is derived from an EMBL/GenBank/DDBJ whole genome shotgun (WGS) entry which is preliminary data.</text>
</comment>
<dbReference type="GO" id="GO:0004252">
    <property type="term" value="F:serine-type endopeptidase activity"/>
    <property type="evidence" value="ECO:0007669"/>
    <property type="project" value="UniProtKB-UniRule"/>
</dbReference>
<dbReference type="InterPro" id="IPR000209">
    <property type="entry name" value="Peptidase_S8/S53_dom"/>
</dbReference>
<protein>
    <submittedName>
        <fullName evidence="10">Serine protease</fullName>
    </submittedName>
</protein>
<evidence type="ECO:0000256" key="3">
    <source>
        <dbReference type="ARBA" id="ARBA00022723"/>
    </source>
</evidence>
<dbReference type="InterPro" id="IPR015500">
    <property type="entry name" value="Peptidase_S8_subtilisin-rel"/>
</dbReference>
<keyword evidence="3" id="KW-0479">Metal-binding</keyword>
<keyword evidence="2 7" id="KW-0645">Protease</keyword>
<dbReference type="PANTHER" id="PTHR43806">
    <property type="entry name" value="PEPTIDASE S8"/>
    <property type="match status" value="1"/>
</dbReference>
<gene>
    <name evidence="10" type="ORF">US86_C0002G0087</name>
</gene>
<feature type="active site" description="Charge relay system" evidence="6 7">
    <location>
        <position position="171"/>
    </location>
</feature>
<dbReference type="PATRIC" id="fig|1618422.5.peg.525"/>
<feature type="active site" description="Charge relay system" evidence="6 7">
    <location>
        <position position="138"/>
    </location>
</feature>
<dbReference type="InterPro" id="IPR050131">
    <property type="entry name" value="Peptidase_S8_subtilisin-like"/>
</dbReference>
<dbReference type="PRINTS" id="PR00723">
    <property type="entry name" value="SUBTILISIN"/>
</dbReference>